<evidence type="ECO:0000259" key="3">
    <source>
        <dbReference type="Pfam" id="PF01052"/>
    </source>
</evidence>
<gene>
    <name evidence="4" type="ORF">DM82_4966</name>
</gene>
<accession>A0AAI8BB67</accession>
<dbReference type="PANTHER" id="PTHR30034:SF6">
    <property type="entry name" value="YOP PROTEINS TRANSLOCATION PROTEIN Q"/>
    <property type="match status" value="1"/>
</dbReference>
<dbReference type="EMBL" id="CP008727">
    <property type="protein sequence ID" value="AIO68799.1"/>
    <property type="molecule type" value="Genomic_DNA"/>
</dbReference>
<dbReference type="GO" id="GO:0009425">
    <property type="term" value="C:bacterial-type flagellum basal body"/>
    <property type="evidence" value="ECO:0007669"/>
    <property type="project" value="InterPro"/>
</dbReference>
<dbReference type="Proteomes" id="UP000029424">
    <property type="component" value="Chromosome 2"/>
</dbReference>
<dbReference type="InterPro" id="IPR036429">
    <property type="entry name" value="SpoA-like_sf"/>
</dbReference>
<dbReference type="RefSeq" id="WP_010111057.1">
    <property type="nucleotide sequence ID" value="NZ_CP008727.1"/>
</dbReference>
<dbReference type="KEGG" id="bok:DM82_4966"/>
<evidence type="ECO:0000256" key="1">
    <source>
        <dbReference type="ARBA" id="ARBA00009226"/>
    </source>
</evidence>
<reference evidence="4 5" key="1">
    <citation type="submission" date="2014-06" db="EMBL/GenBank/DDBJ databases">
        <authorList>
            <person name="Bishop-Lilly K.A."/>
            <person name="Broomall S.M."/>
            <person name="Chain P.S."/>
            <person name="Chertkov O."/>
            <person name="Coyne S.R."/>
            <person name="Daligault H.E."/>
            <person name="Davenport K.W."/>
            <person name="Erkkila T."/>
            <person name="Frey K.G."/>
            <person name="Gibbons H.S."/>
            <person name="Gu W."/>
            <person name="Jaissle J."/>
            <person name="Johnson S.L."/>
            <person name="Koroleva G.I."/>
            <person name="Ladner J.T."/>
            <person name="Lo C.-C."/>
            <person name="Minogue T.D."/>
            <person name="Munk C."/>
            <person name="Palacios G.F."/>
            <person name="Redden C.L."/>
            <person name="Rosenzweig C.N."/>
            <person name="Scholz M.B."/>
            <person name="Teshima H."/>
            <person name="Xu Y."/>
        </authorList>
    </citation>
    <scope>NUCLEOTIDE SEQUENCE [LARGE SCALE GENOMIC DNA]</scope>
    <source>
        <strain evidence="4 5">EO147</strain>
    </source>
</reference>
<dbReference type="Pfam" id="PF01052">
    <property type="entry name" value="FliMN_C"/>
    <property type="match status" value="1"/>
</dbReference>
<feature type="region of interest" description="Disordered" evidence="2">
    <location>
        <begin position="1"/>
        <end position="31"/>
    </location>
</feature>
<evidence type="ECO:0000256" key="2">
    <source>
        <dbReference type="SAM" id="MobiDB-lite"/>
    </source>
</evidence>
<dbReference type="SUPFAM" id="SSF101801">
    <property type="entry name" value="Surface presentation of antigens (SPOA)"/>
    <property type="match status" value="1"/>
</dbReference>
<feature type="compositionally biased region" description="Basic and acidic residues" evidence="2">
    <location>
        <begin position="13"/>
        <end position="26"/>
    </location>
</feature>
<feature type="compositionally biased region" description="Polar residues" evidence="2">
    <location>
        <begin position="1"/>
        <end position="12"/>
    </location>
</feature>
<dbReference type="PRINTS" id="PR00956">
    <property type="entry name" value="FLGMOTORFLIN"/>
</dbReference>
<dbReference type="Gene3D" id="2.30.330.10">
    <property type="entry name" value="SpoA-like"/>
    <property type="match status" value="1"/>
</dbReference>
<keyword evidence="5" id="KW-1185">Reference proteome</keyword>
<feature type="domain" description="Flagellar motor switch protein FliN-like C-terminal" evidence="3">
    <location>
        <begin position="31"/>
        <end position="99"/>
    </location>
</feature>
<dbReference type="GO" id="GO:0003774">
    <property type="term" value="F:cytoskeletal motor activity"/>
    <property type="evidence" value="ECO:0007669"/>
    <property type="project" value="InterPro"/>
</dbReference>
<evidence type="ECO:0000313" key="5">
    <source>
        <dbReference type="Proteomes" id="UP000029424"/>
    </source>
</evidence>
<dbReference type="GO" id="GO:0050918">
    <property type="term" value="P:positive chemotaxis"/>
    <property type="evidence" value="ECO:0007669"/>
    <property type="project" value="TreeGrafter"/>
</dbReference>
<organism evidence="4 5">
    <name type="scientific">Burkholderia oklahomensis</name>
    <dbReference type="NCBI Taxonomy" id="342113"/>
    <lineage>
        <taxon>Bacteria</taxon>
        <taxon>Pseudomonadati</taxon>
        <taxon>Pseudomonadota</taxon>
        <taxon>Betaproteobacteria</taxon>
        <taxon>Burkholderiales</taxon>
        <taxon>Burkholderiaceae</taxon>
        <taxon>Burkholderia</taxon>
        <taxon>pseudomallei group</taxon>
    </lineage>
</organism>
<name>A0AAI8BB67_9BURK</name>
<proteinExistence type="inferred from homology"/>
<dbReference type="InterPro" id="IPR001543">
    <property type="entry name" value="FliN-like_C"/>
</dbReference>
<dbReference type="AlphaFoldDB" id="A0AAI8BB67"/>
<dbReference type="InterPro" id="IPR001172">
    <property type="entry name" value="FliN_T3SS_HrcQb"/>
</dbReference>
<evidence type="ECO:0000313" key="4">
    <source>
        <dbReference type="EMBL" id="AIO68799.1"/>
    </source>
</evidence>
<dbReference type="GO" id="GO:0071978">
    <property type="term" value="P:bacterial-type flagellum-dependent swarming motility"/>
    <property type="evidence" value="ECO:0007669"/>
    <property type="project" value="TreeGrafter"/>
</dbReference>
<comment type="similarity">
    <text evidence="1">Belongs to the FliN/MopA/SpaO family.</text>
</comment>
<dbReference type="PANTHER" id="PTHR30034">
    <property type="entry name" value="FLAGELLAR MOTOR SWITCH PROTEIN FLIM"/>
    <property type="match status" value="1"/>
</dbReference>
<protein>
    <submittedName>
        <fullName evidence="4">Surface presentation of antigens family protein</fullName>
    </submittedName>
</protein>
<sequence length="104" mass="11475">MNNNFDSAQSQSDEPRFEQEPSRNGKADPSLLDDIPISLMFVVGRLRTTLGELRSMTPGDVLELGRNPHGQVSIEAHGVMIGYGEFVEIGSRVAVELIRMDFSP</sequence>